<protein>
    <submittedName>
        <fullName evidence="1">Uncharacterized protein</fullName>
    </submittedName>
</protein>
<organism evidence="1 2">
    <name type="scientific">Puccinia graminis f. sp. tritici</name>
    <dbReference type="NCBI Taxonomy" id="56615"/>
    <lineage>
        <taxon>Eukaryota</taxon>
        <taxon>Fungi</taxon>
        <taxon>Dikarya</taxon>
        <taxon>Basidiomycota</taxon>
        <taxon>Pucciniomycotina</taxon>
        <taxon>Pucciniomycetes</taxon>
        <taxon>Pucciniales</taxon>
        <taxon>Pucciniaceae</taxon>
        <taxon>Puccinia</taxon>
    </lineage>
</organism>
<evidence type="ECO:0000313" key="1">
    <source>
        <dbReference type="EMBL" id="KAA1101274.1"/>
    </source>
</evidence>
<sequence length="278" mass="30701">MAHHGESPSTFCRMLGPPSRGDFCSPAELGQQLALTKSPDSSPAKRFPPTTKNSVASCFAASLTHRVSVNLPNIPKLKLGRSTRSDKCSPAYHAVTPDLRRQGRNSPYLALPVTPITQLYSTATLTTTVSISAAKVVLGHHHPTSNFLLLSFNNTRVNTVETEPQAIGHTSLHKGVLLQTVNFWLSSFNPVGVIFVISYQAIPICFRTWLGHVIMEAERPKIRNILKSIARRRRRAADMQSEVSLEIDASSYKGEREVEYAQNKAAQFRKFTHGKVVV</sequence>
<dbReference type="EMBL" id="VSWC01000053">
    <property type="protein sequence ID" value="KAA1101274.1"/>
    <property type="molecule type" value="Genomic_DNA"/>
</dbReference>
<dbReference type="Proteomes" id="UP000324748">
    <property type="component" value="Unassembled WGS sequence"/>
</dbReference>
<evidence type="ECO:0000313" key="2">
    <source>
        <dbReference type="Proteomes" id="UP000324748"/>
    </source>
</evidence>
<name>A0A5B0PKX7_PUCGR</name>
<gene>
    <name evidence="1" type="ORF">PGT21_015321</name>
</gene>
<accession>A0A5B0PKX7</accession>
<comment type="caution">
    <text evidence="1">The sequence shown here is derived from an EMBL/GenBank/DDBJ whole genome shotgun (WGS) entry which is preliminary data.</text>
</comment>
<keyword evidence="2" id="KW-1185">Reference proteome</keyword>
<reference evidence="1 2" key="1">
    <citation type="submission" date="2019-05" db="EMBL/GenBank/DDBJ databases">
        <title>Emergence of the Ug99 lineage of the wheat stem rust pathogen through somatic hybridization.</title>
        <authorList>
            <person name="Li F."/>
            <person name="Upadhyaya N.M."/>
            <person name="Sperschneider J."/>
            <person name="Matny O."/>
            <person name="Nguyen-Phuc H."/>
            <person name="Mago R."/>
            <person name="Raley C."/>
            <person name="Miller M.E."/>
            <person name="Silverstein K.A.T."/>
            <person name="Henningsen E."/>
            <person name="Hirsch C.D."/>
            <person name="Visser B."/>
            <person name="Pretorius Z.A."/>
            <person name="Steffenson B.J."/>
            <person name="Schwessinger B."/>
            <person name="Dodds P.N."/>
            <person name="Figueroa M."/>
        </authorList>
    </citation>
    <scope>NUCLEOTIDE SEQUENCE [LARGE SCALE GENOMIC DNA]</scope>
    <source>
        <strain evidence="1">21-0</strain>
    </source>
</reference>
<proteinExistence type="predicted"/>
<dbReference type="AlphaFoldDB" id="A0A5B0PKX7"/>